<evidence type="ECO:0000313" key="1">
    <source>
        <dbReference type="EMBL" id="NBG88460.1"/>
    </source>
</evidence>
<dbReference type="RefSeq" id="WP_160721074.1">
    <property type="nucleotide sequence ID" value="NZ_SUMG01000008.1"/>
</dbReference>
<dbReference type="Gene3D" id="1.10.1470.10">
    <property type="entry name" value="YjbJ"/>
    <property type="match status" value="1"/>
</dbReference>
<comment type="caution">
    <text evidence="1">The sequence shown here is derived from an EMBL/GenBank/DDBJ whole genome shotgun (WGS) entry which is preliminary data.</text>
</comment>
<name>A0AA43XM51_9CLOT</name>
<dbReference type="InterPro" id="IPR036629">
    <property type="entry name" value="YjbJ_sf"/>
</dbReference>
<proteinExistence type="predicted"/>
<protein>
    <submittedName>
        <fullName evidence="1">CsbD family protein</fullName>
    </submittedName>
</protein>
<sequence length="59" mass="6933">MTNKDQGKLKEKILQEWPDLNQKDLGDVLGNRDQLIQKLVREYGISHEEAERRLNEIDA</sequence>
<reference evidence="1 2" key="1">
    <citation type="submission" date="2019-04" db="EMBL/GenBank/DDBJ databases">
        <title>Isachenkonia alkalipeptolytica gen. nov. sp. nov. a new anaerobic, alkiliphilic organothrophic bacterium capable to reduce synthesized ferrihydrite isolated from a soda lake.</title>
        <authorList>
            <person name="Toshchakov S.V."/>
            <person name="Zavarzina D.G."/>
            <person name="Zhilina T.N."/>
            <person name="Kostrikina N.A."/>
            <person name="Kublanov I.V."/>
        </authorList>
    </citation>
    <scope>NUCLEOTIDE SEQUENCE [LARGE SCALE GENOMIC DNA]</scope>
    <source>
        <strain evidence="1 2">Z-1701</strain>
    </source>
</reference>
<accession>A0AA43XM51</accession>
<evidence type="ECO:0000313" key="2">
    <source>
        <dbReference type="Proteomes" id="UP000449710"/>
    </source>
</evidence>
<dbReference type="Proteomes" id="UP000449710">
    <property type="component" value="Unassembled WGS sequence"/>
</dbReference>
<organism evidence="1 2">
    <name type="scientific">Isachenkonia alkalipeptolytica</name>
    <dbReference type="NCBI Taxonomy" id="2565777"/>
    <lineage>
        <taxon>Bacteria</taxon>
        <taxon>Bacillati</taxon>
        <taxon>Bacillota</taxon>
        <taxon>Clostridia</taxon>
        <taxon>Eubacteriales</taxon>
        <taxon>Clostridiaceae</taxon>
        <taxon>Isachenkonia</taxon>
    </lineage>
</organism>
<dbReference type="SUPFAM" id="SSF69047">
    <property type="entry name" value="Hypothetical protein YjbJ"/>
    <property type="match status" value="1"/>
</dbReference>
<keyword evidence="2" id="KW-1185">Reference proteome</keyword>
<gene>
    <name evidence="1" type="ORF">ISALK_08090</name>
</gene>
<dbReference type="AlphaFoldDB" id="A0AA43XM51"/>
<dbReference type="EMBL" id="SUMG01000008">
    <property type="protein sequence ID" value="NBG88460.1"/>
    <property type="molecule type" value="Genomic_DNA"/>
</dbReference>